<dbReference type="GO" id="GO:0003688">
    <property type="term" value="F:DNA replication origin binding"/>
    <property type="evidence" value="ECO:0007669"/>
    <property type="project" value="TreeGrafter"/>
</dbReference>
<dbReference type="GO" id="GO:0006270">
    <property type="term" value="P:DNA replication initiation"/>
    <property type="evidence" value="ECO:0007669"/>
    <property type="project" value="TreeGrafter"/>
</dbReference>
<dbReference type="Proteomes" id="UP000198372">
    <property type="component" value="Unassembled WGS sequence"/>
</dbReference>
<feature type="compositionally biased region" description="Gly residues" evidence="3">
    <location>
        <begin position="728"/>
        <end position="737"/>
    </location>
</feature>
<keyword evidence="6" id="KW-1185">Reference proteome</keyword>
<dbReference type="GO" id="GO:0033314">
    <property type="term" value="P:mitotic DNA replication checkpoint signaling"/>
    <property type="evidence" value="ECO:0007669"/>
    <property type="project" value="TreeGrafter"/>
</dbReference>
<feature type="domain" description="AAA+ ATPase" evidence="4">
    <location>
        <begin position="180"/>
        <end position="349"/>
    </location>
</feature>
<dbReference type="AlphaFoldDB" id="A0A238FFF5"/>
<feature type="compositionally biased region" description="Basic and acidic residues" evidence="3">
    <location>
        <begin position="651"/>
        <end position="668"/>
    </location>
</feature>
<dbReference type="InterPro" id="IPR003593">
    <property type="entry name" value="AAA+_ATPase"/>
</dbReference>
<dbReference type="PANTHER" id="PTHR10763:SF26">
    <property type="entry name" value="CELL DIVISION CONTROL PROTEIN 6 HOMOLOG"/>
    <property type="match status" value="1"/>
</dbReference>
<sequence>MPALVGTPTRSTTKRRRTALKDGDDSQVEESPSFQEVRKMLLCTPRRTRTSAPQPVTPSKATSNRRANSPMLKENVPMHSDSTGSSSDQDEPIFTPSQDVVNPEDTLPTPHSTPTKDRVTARPIKDIYSHALQLLSPSGSTLPTILGRDSQRATLVTFLARRFPQVYRDHPTSASDSATPPASLYVSGPPGIGKTALLSAVVNEFSALIEERDLEDEIKVHMQTCQTSGATQNSVWDRLGRGLGLDMSLGTGHPKITSKQAFERGLAQGGSLTYPNILFFKFFRRSLIILDEIDHLQAAFASANLLQALISLAHAPDSTLTLIGIANTLDLMTRYDLASSASLVPSWKKGKDKSIDTPTMQQLHFKAYNASEIELIIRQRLSMLADSYPLVLDLTSQATASSRTTVPLLHPAALKLCAMKVAAKSGDIRQAFRVVEMCISSLKRKVRGSFGDGPEAQTLLSAHTPETAPKASPSDINLSLKDAGLSVSAELASQLSTLQRNARFVLISICIALSRDSLAGFEAKALNRTVNVSSCYAVYQEMLELDEVFRRSANLSRGDWVDAQGLVEANAFVRSFSTQGAAKGRKPKGSPTRRSGTDAADPMLGLSSYGLDEVVDALKTVPAAEGMSAGVLEDTLRISKIMLHWEEERVSRERSKKVFEQQRDRARDQTAPSEGFHGLGLEKGPATSSVGKGKKAQAGSGPGKWIGKKRKVEDEDEDDGDGLSVGNAGDGEGADGA</sequence>
<accession>A0A238FFF5</accession>
<proteinExistence type="inferred from homology"/>
<evidence type="ECO:0000259" key="4">
    <source>
        <dbReference type="SMART" id="SM00382"/>
    </source>
</evidence>
<dbReference type="Gene3D" id="3.40.50.300">
    <property type="entry name" value="P-loop containing nucleotide triphosphate hydrolases"/>
    <property type="match status" value="1"/>
</dbReference>
<dbReference type="Gene3D" id="1.10.8.60">
    <property type="match status" value="1"/>
</dbReference>
<feature type="region of interest" description="Disordered" evidence="3">
    <location>
        <begin position="1"/>
        <end position="118"/>
    </location>
</feature>
<dbReference type="GO" id="GO:0005634">
    <property type="term" value="C:nucleus"/>
    <property type="evidence" value="ECO:0007669"/>
    <property type="project" value="TreeGrafter"/>
</dbReference>
<evidence type="ECO:0000256" key="2">
    <source>
        <dbReference type="ARBA" id="ARBA00022705"/>
    </source>
</evidence>
<dbReference type="InterPro" id="IPR050311">
    <property type="entry name" value="ORC1/CDC6"/>
</dbReference>
<organism evidence="5 6">
    <name type="scientific">Microbotryum intermedium</name>
    <dbReference type="NCBI Taxonomy" id="269621"/>
    <lineage>
        <taxon>Eukaryota</taxon>
        <taxon>Fungi</taxon>
        <taxon>Dikarya</taxon>
        <taxon>Basidiomycota</taxon>
        <taxon>Pucciniomycotina</taxon>
        <taxon>Microbotryomycetes</taxon>
        <taxon>Microbotryales</taxon>
        <taxon>Microbotryaceae</taxon>
        <taxon>Microbotryum</taxon>
    </lineage>
</organism>
<dbReference type="EMBL" id="FMSP01000007">
    <property type="protein sequence ID" value="SCV71519.1"/>
    <property type="molecule type" value="Genomic_DNA"/>
</dbReference>
<feature type="compositionally biased region" description="Polar residues" evidence="3">
    <location>
        <begin position="50"/>
        <end position="67"/>
    </location>
</feature>
<dbReference type="PANTHER" id="PTHR10763">
    <property type="entry name" value="CELL DIVISION CONTROL PROTEIN 6-RELATED"/>
    <property type="match status" value="1"/>
</dbReference>
<dbReference type="InterPro" id="IPR027417">
    <property type="entry name" value="P-loop_NTPase"/>
</dbReference>
<evidence type="ECO:0000313" key="6">
    <source>
        <dbReference type="Proteomes" id="UP000198372"/>
    </source>
</evidence>
<dbReference type="InterPro" id="IPR049945">
    <property type="entry name" value="AAA_22"/>
</dbReference>
<reference evidence="6" key="1">
    <citation type="submission" date="2016-09" db="EMBL/GenBank/DDBJ databases">
        <authorList>
            <person name="Jeantristanb JTB J.-T."/>
            <person name="Ricardo R."/>
        </authorList>
    </citation>
    <scope>NUCLEOTIDE SEQUENCE [LARGE SCALE GENOMIC DNA]</scope>
</reference>
<dbReference type="Pfam" id="PF13401">
    <property type="entry name" value="AAA_22"/>
    <property type="match status" value="1"/>
</dbReference>
<dbReference type="SMART" id="SM00382">
    <property type="entry name" value="AAA"/>
    <property type="match status" value="1"/>
</dbReference>
<evidence type="ECO:0000313" key="5">
    <source>
        <dbReference type="EMBL" id="SCV71519.1"/>
    </source>
</evidence>
<dbReference type="OrthoDB" id="1926878at2759"/>
<dbReference type="GO" id="GO:0016887">
    <property type="term" value="F:ATP hydrolysis activity"/>
    <property type="evidence" value="ECO:0007669"/>
    <property type="project" value="InterPro"/>
</dbReference>
<comment type="similarity">
    <text evidence="1">Belongs to the CDC6/cdc18 family.</text>
</comment>
<dbReference type="SUPFAM" id="SSF52540">
    <property type="entry name" value="P-loop containing nucleoside triphosphate hydrolases"/>
    <property type="match status" value="1"/>
</dbReference>
<feature type="region of interest" description="Disordered" evidence="3">
    <location>
        <begin position="651"/>
        <end position="737"/>
    </location>
</feature>
<name>A0A238FFF5_9BASI</name>
<gene>
    <name evidence="5" type="ORF">BQ2448_3107</name>
</gene>
<protein>
    <submittedName>
        <fullName evidence="5">BQ2448_3107 protein</fullName>
    </submittedName>
</protein>
<feature type="region of interest" description="Disordered" evidence="3">
    <location>
        <begin position="578"/>
        <end position="603"/>
    </location>
</feature>
<evidence type="ECO:0000256" key="1">
    <source>
        <dbReference type="ARBA" id="ARBA00006184"/>
    </source>
</evidence>
<evidence type="ECO:0000256" key="3">
    <source>
        <dbReference type="SAM" id="MobiDB-lite"/>
    </source>
</evidence>
<dbReference type="STRING" id="269621.A0A238FFF5"/>
<keyword evidence="2" id="KW-0235">DNA replication</keyword>